<feature type="region of interest" description="Disordered" evidence="1">
    <location>
        <begin position="71"/>
        <end position="109"/>
    </location>
</feature>
<dbReference type="Proteomes" id="UP000053791">
    <property type="component" value="Unassembled WGS sequence"/>
</dbReference>
<evidence type="ECO:0000256" key="1">
    <source>
        <dbReference type="SAM" id="MobiDB-lite"/>
    </source>
</evidence>
<dbReference type="EMBL" id="LQBQ01000038">
    <property type="protein sequence ID" value="KUJ73488.1"/>
    <property type="molecule type" value="Genomic_DNA"/>
</dbReference>
<name>A0A0X3TCJ4_9RHOB</name>
<comment type="caution">
    <text evidence="2">The sequence shown here is derived from an EMBL/GenBank/DDBJ whole genome shotgun (WGS) entry which is preliminary data.</text>
</comment>
<gene>
    <name evidence="2" type="ORF">AVO45_15290</name>
</gene>
<accession>A0A0X3TCJ4</accession>
<evidence type="ECO:0000313" key="2">
    <source>
        <dbReference type="EMBL" id="KUJ73488.1"/>
    </source>
</evidence>
<dbReference type="STRING" id="1685379.AVO45_15290"/>
<protein>
    <submittedName>
        <fullName evidence="2">Uncharacterized protein</fullName>
    </submittedName>
</protein>
<evidence type="ECO:0000313" key="3">
    <source>
        <dbReference type="Proteomes" id="UP000053791"/>
    </source>
</evidence>
<reference evidence="2 3" key="1">
    <citation type="submission" date="2015-12" db="EMBL/GenBank/DDBJ databases">
        <authorList>
            <person name="Shamseldin A."/>
            <person name="Moawad H."/>
            <person name="Abd El-Rahim W.M."/>
            <person name="Sadowsky M.J."/>
        </authorList>
    </citation>
    <scope>NUCLEOTIDE SEQUENCE [LARGE SCALE GENOMIC DNA]</scope>
    <source>
        <strain evidence="2 3">ZGT118</strain>
    </source>
</reference>
<sequence>MEICSEAGPVLVQVDLEDDSDGTAPCPDCASCILCAASGPALMAAAPELARPEVVQIGTLQGRDVYKPYNPAQFWPDNRGPPCASQNRNERAPRASTASTQVTGGALWS</sequence>
<dbReference type="AlphaFoldDB" id="A0A0X3TCJ4"/>
<organism evidence="2 3">
    <name type="scientific">Ruegeria marisrubri</name>
    <dbReference type="NCBI Taxonomy" id="1685379"/>
    <lineage>
        <taxon>Bacteria</taxon>
        <taxon>Pseudomonadati</taxon>
        <taxon>Pseudomonadota</taxon>
        <taxon>Alphaproteobacteria</taxon>
        <taxon>Rhodobacterales</taxon>
        <taxon>Roseobacteraceae</taxon>
        <taxon>Ruegeria</taxon>
    </lineage>
</organism>
<keyword evidence="3" id="KW-1185">Reference proteome</keyword>
<proteinExistence type="predicted"/>